<organism evidence="1 2">
    <name type="scientific">Catellatospora bangladeshensis</name>
    <dbReference type="NCBI Taxonomy" id="310355"/>
    <lineage>
        <taxon>Bacteria</taxon>
        <taxon>Bacillati</taxon>
        <taxon>Actinomycetota</taxon>
        <taxon>Actinomycetes</taxon>
        <taxon>Micromonosporales</taxon>
        <taxon>Micromonosporaceae</taxon>
        <taxon>Catellatospora</taxon>
    </lineage>
</organism>
<comment type="caution">
    <text evidence="1">The sequence shown here is derived from an EMBL/GenBank/DDBJ whole genome shotgun (WGS) entry which is preliminary data.</text>
</comment>
<gene>
    <name evidence="1" type="ORF">Cba03nite_64920</name>
</gene>
<evidence type="ECO:0000313" key="2">
    <source>
        <dbReference type="Proteomes" id="UP000601223"/>
    </source>
</evidence>
<sequence length="207" mass="22713">MHRILFLGEGTSDEGIAVHVERIAEGCGLDVALTVPDLGLLPLKDRTVRGKLEAVMTLGATFDLVVVHRDSDNVDRREREQEIREAVEIAVPECPHVAVVPVKMTEAWLVLDEVAIRSVAGNPGGRMSLGLPGPREAERIADPKAVLREALVAASGLTGRKRTIFQRGFSHQRRQLLERLDHNGAVQHLPSWRTFVDDLQNAFAALG</sequence>
<proteinExistence type="predicted"/>
<name>A0A8J3JU91_9ACTN</name>
<evidence type="ECO:0008006" key="3">
    <source>
        <dbReference type="Google" id="ProtNLM"/>
    </source>
</evidence>
<evidence type="ECO:0000313" key="1">
    <source>
        <dbReference type="EMBL" id="GIF85143.1"/>
    </source>
</evidence>
<dbReference type="Proteomes" id="UP000601223">
    <property type="component" value="Unassembled WGS sequence"/>
</dbReference>
<reference evidence="1 2" key="1">
    <citation type="submission" date="2021-01" db="EMBL/GenBank/DDBJ databases">
        <title>Whole genome shotgun sequence of Catellatospora bangladeshensis NBRC 107357.</title>
        <authorList>
            <person name="Komaki H."/>
            <person name="Tamura T."/>
        </authorList>
    </citation>
    <scope>NUCLEOTIDE SEQUENCE [LARGE SCALE GENOMIC DNA]</scope>
    <source>
        <strain evidence="1 2">NBRC 107357</strain>
    </source>
</reference>
<accession>A0A8J3JU91</accession>
<dbReference type="AlphaFoldDB" id="A0A8J3JU91"/>
<dbReference type="RefSeq" id="WP_203754521.1">
    <property type="nucleotide sequence ID" value="NZ_BONF01000044.1"/>
</dbReference>
<dbReference type="EMBL" id="BONF01000044">
    <property type="protein sequence ID" value="GIF85143.1"/>
    <property type="molecule type" value="Genomic_DNA"/>
</dbReference>
<keyword evidence="2" id="KW-1185">Reference proteome</keyword>
<protein>
    <recommendedName>
        <fullName evidence="3">DUF4276 family protein</fullName>
    </recommendedName>
</protein>